<dbReference type="GO" id="GO:0080120">
    <property type="term" value="P:CAAX-box protein maturation"/>
    <property type="evidence" value="ECO:0007669"/>
    <property type="project" value="UniProtKB-ARBA"/>
</dbReference>
<evidence type="ECO:0000313" key="4">
    <source>
        <dbReference type="Proteomes" id="UP000270468"/>
    </source>
</evidence>
<name>A0A3P5XBK8_9BACL</name>
<keyword evidence="3" id="KW-0378">Hydrolase</keyword>
<dbReference type="GO" id="GO:0004175">
    <property type="term" value="F:endopeptidase activity"/>
    <property type="evidence" value="ECO:0007669"/>
    <property type="project" value="UniProtKB-ARBA"/>
</dbReference>
<organism evidence="3 4">
    <name type="scientific">Filibacter tadaridae</name>
    <dbReference type="NCBI Taxonomy" id="2483811"/>
    <lineage>
        <taxon>Bacteria</taxon>
        <taxon>Bacillati</taxon>
        <taxon>Bacillota</taxon>
        <taxon>Bacilli</taxon>
        <taxon>Bacillales</taxon>
        <taxon>Caryophanaceae</taxon>
        <taxon>Filibacter</taxon>
    </lineage>
</organism>
<reference evidence="3 4" key="1">
    <citation type="submission" date="2018-11" db="EMBL/GenBank/DDBJ databases">
        <authorList>
            <person name="Criscuolo A."/>
        </authorList>
    </citation>
    <scope>NUCLEOTIDE SEQUENCE [LARGE SCALE GENOMIC DNA]</scope>
    <source>
        <strain evidence="3">ATB-66</strain>
    </source>
</reference>
<feature type="transmembrane region" description="Helical" evidence="1">
    <location>
        <begin position="138"/>
        <end position="158"/>
    </location>
</feature>
<evidence type="ECO:0000256" key="1">
    <source>
        <dbReference type="SAM" id="Phobius"/>
    </source>
</evidence>
<keyword evidence="4" id="KW-1185">Reference proteome</keyword>
<feature type="domain" description="CAAX prenyl protease 2/Lysostaphin resistance protein A-like" evidence="2">
    <location>
        <begin position="113"/>
        <end position="203"/>
    </location>
</feature>
<accession>A0A3P5XBK8</accession>
<dbReference type="AlphaFoldDB" id="A0A3P5XBK8"/>
<evidence type="ECO:0000313" key="3">
    <source>
        <dbReference type="EMBL" id="VDC32067.1"/>
    </source>
</evidence>
<keyword evidence="1" id="KW-1133">Transmembrane helix</keyword>
<dbReference type="Proteomes" id="UP000270468">
    <property type="component" value="Unassembled WGS sequence"/>
</dbReference>
<feature type="transmembrane region" description="Helical" evidence="1">
    <location>
        <begin position="192"/>
        <end position="213"/>
    </location>
</feature>
<feature type="transmembrane region" description="Helical" evidence="1">
    <location>
        <begin position="76"/>
        <end position="96"/>
    </location>
</feature>
<dbReference type="GO" id="GO:0006508">
    <property type="term" value="P:proteolysis"/>
    <property type="evidence" value="ECO:0007669"/>
    <property type="project" value="UniProtKB-KW"/>
</dbReference>
<protein>
    <submittedName>
        <fullName evidence="3">CAAX amino terminal protease self- immunity</fullName>
    </submittedName>
</protein>
<keyword evidence="1" id="KW-0472">Membrane</keyword>
<dbReference type="EMBL" id="UXAV01000043">
    <property type="protein sequence ID" value="VDC32067.1"/>
    <property type="molecule type" value="Genomic_DNA"/>
</dbReference>
<keyword evidence="1" id="KW-0812">Transmembrane</keyword>
<dbReference type="InterPro" id="IPR003675">
    <property type="entry name" value="Rce1/LyrA-like_dom"/>
</dbReference>
<dbReference type="Pfam" id="PF02517">
    <property type="entry name" value="Rce1-like"/>
    <property type="match status" value="1"/>
</dbReference>
<feature type="transmembrane region" description="Helical" evidence="1">
    <location>
        <begin position="36"/>
        <end position="56"/>
    </location>
</feature>
<keyword evidence="3" id="KW-0645">Protease</keyword>
<gene>
    <name evidence="3" type="ORF">FILTAD_02571</name>
</gene>
<feature type="transmembrane region" description="Helical" evidence="1">
    <location>
        <begin position="170"/>
        <end position="186"/>
    </location>
</feature>
<feature type="transmembrane region" description="Helical" evidence="1">
    <location>
        <begin position="108"/>
        <end position="126"/>
    </location>
</feature>
<sequence>MYGDKEAALYRITGGSMKHTKEKTKNIKKDFNPKDAIFVFSSFVFICVAIIFSLIVYDVLTIQSLLSFNQPIKMSISIVGASIGLIIFGILLALSIPSKYIDDANKGFQNYSVSVIFSFMFISALFEELLFRGIIQNLIFVFTESQRIAIITTTFLFLSFHIQYFKKPIMLMNIAVPSLVFGWIYVKTNNILAPFVVHFLMNFGITLLFKYNLIRVK</sequence>
<evidence type="ECO:0000259" key="2">
    <source>
        <dbReference type="Pfam" id="PF02517"/>
    </source>
</evidence>
<proteinExistence type="predicted"/>